<comment type="function">
    <text evidence="3">Catalyzes two sequential steps in the biosynthesis of coenzyme A. In the first step cysteine is conjugated to 4'-phosphopantothenate to form 4-phosphopantothenoylcysteine. In the second step the latter compound is decarboxylated to form 4'-phosphopantotheine.</text>
</comment>
<evidence type="ECO:0000259" key="6">
    <source>
        <dbReference type="Pfam" id="PF04127"/>
    </source>
</evidence>
<dbReference type="SUPFAM" id="SSF102645">
    <property type="entry name" value="CoaB-like"/>
    <property type="match status" value="1"/>
</dbReference>
<dbReference type="InterPro" id="IPR007085">
    <property type="entry name" value="DNA/pantothenate-metab_flavo_C"/>
</dbReference>
<dbReference type="InterPro" id="IPR005252">
    <property type="entry name" value="CoaBC"/>
</dbReference>
<dbReference type="InterPro" id="IPR036551">
    <property type="entry name" value="Flavin_trans-like"/>
</dbReference>
<feature type="binding site" evidence="3">
    <location>
        <position position="276"/>
    </location>
    <ligand>
        <name>CTP</name>
        <dbReference type="ChEBI" id="CHEBI:37563"/>
    </ligand>
</feature>
<evidence type="ECO:0000256" key="4">
    <source>
        <dbReference type="RuleBase" id="RU364078"/>
    </source>
</evidence>
<keyword evidence="1 3" id="KW-0210">Decarboxylase</keyword>
<comment type="cofactor">
    <cofactor evidence="3">
        <name>Mg(2+)</name>
        <dbReference type="ChEBI" id="CHEBI:18420"/>
    </cofactor>
</comment>
<evidence type="ECO:0000256" key="3">
    <source>
        <dbReference type="HAMAP-Rule" id="MF_02225"/>
    </source>
</evidence>
<keyword evidence="3 4" id="KW-0436">Ligase</keyword>
<feature type="region of interest" description="Phosphopantothenate--cysteine ligase" evidence="3">
    <location>
        <begin position="187"/>
        <end position="397"/>
    </location>
</feature>
<dbReference type="InterPro" id="IPR035929">
    <property type="entry name" value="CoaB-like_sf"/>
</dbReference>
<keyword evidence="3 4" id="KW-0285">Flavoprotein</keyword>
<evidence type="ECO:0000256" key="2">
    <source>
        <dbReference type="ARBA" id="ARBA00023239"/>
    </source>
</evidence>
<feature type="active site" description="Proton donor" evidence="3">
    <location>
        <position position="155"/>
    </location>
</feature>
<feature type="binding site" evidence="3">
    <location>
        <position position="340"/>
    </location>
    <ligand>
        <name>CTP</name>
        <dbReference type="ChEBI" id="CHEBI:37563"/>
    </ligand>
</feature>
<dbReference type="Gene3D" id="3.40.50.1950">
    <property type="entry name" value="Flavin prenyltransferase-like"/>
    <property type="match status" value="1"/>
</dbReference>
<accession>A0ABY3Y8Z4</accession>
<comment type="pathway">
    <text evidence="3 4">Cofactor biosynthesis; coenzyme A biosynthesis; CoA from (R)-pantothenate: step 3/5.</text>
</comment>
<keyword evidence="3" id="KW-0479">Metal-binding</keyword>
<dbReference type="HAMAP" id="MF_02225">
    <property type="entry name" value="CoaBC"/>
    <property type="match status" value="1"/>
</dbReference>
<comment type="caution">
    <text evidence="3">Lacks conserved residue(s) required for the propagation of feature annotation.</text>
</comment>
<comment type="catalytic activity">
    <reaction evidence="3 4">
        <text>(R)-4'-phosphopantothenate + L-cysteine + CTP = N-[(R)-4-phosphopantothenoyl]-L-cysteine + CMP + diphosphate + H(+)</text>
        <dbReference type="Rhea" id="RHEA:19397"/>
        <dbReference type="ChEBI" id="CHEBI:10986"/>
        <dbReference type="ChEBI" id="CHEBI:15378"/>
        <dbReference type="ChEBI" id="CHEBI:33019"/>
        <dbReference type="ChEBI" id="CHEBI:35235"/>
        <dbReference type="ChEBI" id="CHEBI:37563"/>
        <dbReference type="ChEBI" id="CHEBI:59458"/>
        <dbReference type="ChEBI" id="CHEBI:60377"/>
        <dbReference type="EC" id="6.3.2.5"/>
    </reaction>
</comment>
<sequence>MSKHFLLGISGGIAAYKSCELVRLLKKQGYSVTVAMSRAATEFITPLTFQALSGNPVLVDTHDGNSTRGMSHIDLTREADVFLIAPATANTVAKIANGIADNLLTNLAAARKCPMAVAPAMNVEMWNNPANQRNIQQLISDDITVFQPSYGEQACGEIGIGRMPEAVELADLIHDLWTPKILAGKKILITAGATLEMIDPVRGITNISSGQMGIALARVCRMAGAQVTLIYGQLQTPLPTGLYHMERAISAQEMYDAVHKYIEDQDVFISVAAVADYKVKNSSPHKLKKENSKDTPTLELEANPDILASVAALPKPPFCIGFAAESEKVLEYARAKRLRKGIPMLIANDVSQAMGKSTNQITIITDEEELSFPEKEKLQVAEEIVQSLARHLDKLNL</sequence>
<dbReference type="GO" id="GO:0004632">
    <property type="term" value="F:phosphopantothenate--cysteine ligase activity"/>
    <property type="evidence" value="ECO:0007669"/>
    <property type="project" value="UniProtKB-EC"/>
</dbReference>
<evidence type="ECO:0000313" key="8">
    <source>
        <dbReference type="Proteomes" id="UP000829455"/>
    </source>
</evidence>
<feature type="binding site" evidence="3">
    <location>
        <begin position="304"/>
        <end position="307"/>
    </location>
    <ligand>
        <name>CTP</name>
        <dbReference type="ChEBI" id="CHEBI:37563"/>
    </ligand>
</feature>
<organism evidence="7 8">
    <name type="scientific">Neisseria macacae ATCC 33926</name>
    <dbReference type="NCBI Taxonomy" id="997348"/>
    <lineage>
        <taxon>Bacteria</taxon>
        <taxon>Pseudomonadati</taxon>
        <taxon>Pseudomonadota</taxon>
        <taxon>Betaproteobacteria</taxon>
        <taxon>Neisseriales</taxon>
        <taxon>Neisseriaceae</taxon>
        <taxon>Neisseria</taxon>
    </lineage>
</organism>
<comment type="function">
    <text evidence="4">Catalyzes two steps in the biosynthesis of coenzyme A. In the first step cysteine is conjugated to 4'-phosphopantothenate to form 4-phosphopantothenoylcysteine, in the latter compound is decarboxylated to form 4'-phosphopantotheine.</text>
</comment>
<feature type="domain" description="Flavoprotein" evidence="5">
    <location>
        <begin position="3"/>
        <end position="175"/>
    </location>
</feature>
<dbReference type="EC" id="6.3.2.5" evidence="3"/>
<comment type="cofactor">
    <cofactor evidence="3">
        <name>FMN</name>
        <dbReference type="ChEBI" id="CHEBI:58210"/>
    </cofactor>
    <text evidence="3">Binds 1 FMN per subunit.</text>
</comment>
<dbReference type="PANTHER" id="PTHR14359">
    <property type="entry name" value="HOMO-OLIGOMERIC FLAVIN CONTAINING CYS DECARBOXYLASE FAMILY"/>
    <property type="match status" value="1"/>
</dbReference>
<dbReference type="Pfam" id="PF04127">
    <property type="entry name" value="DFP"/>
    <property type="match status" value="1"/>
</dbReference>
<dbReference type="EMBL" id="CP094241">
    <property type="protein sequence ID" value="UNV85447.1"/>
    <property type="molecule type" value="Genomic_DNA"/>
</dbReference>
<feature type="region of interest" description="Phosphopantothenoylcysteine decarboxylase" evidence="3">
    <location>
        <begin position="1"/>
        <end position="186"/>
    </location>
</feature>
<dbReference type="InterPro" id="IPR003382">
    <property type="entry name" value="Flavoprotein"/>
</dbReference>
<gene>
    <name evidence="3 7" type="primary">coaBC</name>
    <name evidence="7" type="ORF">MON40_02675</name>
</gene>
<feature type="domain" description="DNA/pantothenate metabolism flavoprotein C-terminal" evidence="6">
    <location>
        <begin position="182"/>
        <end position="389"/>
    </location>
</feature>
<dbReference type="Proteomes" id="UP000829455">
    <property type="component" value="Chromosome"/>
</dbReference>
<keyword evidence="3" id="KW-0460">Magnesium</keyword>
<dbReference type="GO" id="GO:0004633">
    <property type="term" value="F:phosphopantothenoylcysteine decarboxylase activity"/>
    <property type="evidence" value="ECO:0007669"/>
    <property type="project" value="UniProtKB-EC"/>
</dbReference>
<evidence type="ECO:0000259" key="5">
    <source>
        <dbReference type="Pfam" id="PF02441"/>
    </source>
</evidence>
<evidence type="ECO:0000256" key="1">
    <source>
        <dbReference type="ARBA" id="ARBA00022793"/>
    </source>
</evidence>
<comment type="catalytic activity">
    <reaction evidence="3 4">
        <text>N-[(R)-4-phosphopantothenoyl]-L-cysteine + H(+) = (R)-4'-phosphopantetheine + CO2</text>
        <dbReference type="Rhea" id="RHEA:16793"/>
        <dbReference type="ChEBI" id="CHEBI:15378"/>
        <dbReference type="ChEBI" id="CHEBI:16526"/>
        <dbReference type="ChEBI" id="CHEBI:59458"/>
        <dbReference type="ChEBI" id="CHEBI:61723"/>
        <dbReference type="EC" id="4.1.1.36"/>
    </reaction>
</comment>
<comment type="similarity">
    <text evidence="3 4">In the C-terminal section; belongs to the PPC synthetase family.</text>
</comment>
<keyword evidence="2 3" id="KW-0456">Lyase</keyword>
<dbReference type="NCBIfam" id="TIGR00521">
    <property type="entry name" value="coaBC_dfp"/>
    <property type="match status" value="1"/>
</dbReference>
<dbReference type="EC" id="4.1.1.36" evidence="3"/>
<feature type="binding site" evidence="3">
    <location>
        <position position="286"/>
    </location>
    <ligand>
        <name>CTP</name>
        <dbReference type="ChEBI" id="CHEBI:37563"/>
    </ligand>
</feature>
<dbReference type="RefSeq" id="WP_242925987.1">
    <property type="nucleotide sequence ID" value="NZ_CP094241.1"/>
</dbReference>
<reference evidence="7 8" key="1">
    <citation type="submission" date="2022-03" db="EMBL/GenBank/DDBJ databases">
        <title>Genome sequencing of Neisseria macacae.</title>
        <authorList>
            <person name="Baek M.-G."/>
        </authorList>
    </citation>
    <scope>NUCLEOTIDE SEQUENCE [LARGE SCALE GENOMIC DNA]</scope>
    <source>
        <strain evidence="7 8">ATCC 33926</strain>
    </source>
</reference>
<dbReference type="PANTHER" id="PTHR14359:SF6">
    <property type="entry name" value="PHOSPHOPANTOTHENOYLCYSTEINE DECARBOXYLASE"/>
    <property type="match status" value="1"/>
</dbReference>
<protein>
    <recommendedName>
        <fullName evidence="3">Coenzyme A biosynthesis bifunctional protein CoaBC</fullName>
    </recommendedName>
    <alternativeName>
        <fullName evidence="3">DNA/pantothenate metabolism flavoprotein</fullName>
    </alternativeName>
    <alternativeName>
        <fullName evidence="3">Phosphopantothenoylcysteine synthetase/decarboxylase</fullName>
        <shortName evidence="3">PPCS-PPCDC</shortName>
    </alternativeName>
    <domain>
        <recommendedName>
            <fullName evidence="3">Phosphopantothenoylcysteine decarboxylase</fullName>
            <shortName evidence="3">PPC decarboxylase</shortName>
            <shortName evidence="3">PPC-DC</shortName>
            <ecNumber evidence="3">4.1.1.36</ecNumber>
        </recommendedName>
        <alternativeName>
            <fullName evidence="3">CoaC</fullName>
        </alternativeName>
    </domain>
    <domain>
        <recommendedName>
            <fullName evidence="3">Phosphopantothenate--cysteine ligase</fullName>
            <ecNumber evidence="3">6.3.2.5</ecNumber>
        </recommendedName>
        <alternativeName>
            <fullName evidence="3">CoaB</fullName>
        </alternativeName>
        <alternativeName>
            <fullName evidence="3">Phosphopantothenoylcysteine synthetase</fullName>
            <shortName evidence="3">PPC synthetase</shortName>
            <shortName evidence="3">PPC-S</shortName>
        </alternativeName>
    </domain>
</protein>
<dbReference type="Gene3D" id="3.40.50.10300">
    <property type="entry name" value="CoaB-like"/>
    <property type="match status" value="1"/>
</dbReference>
<comment type="similarity">
    <text evidence="3 4">In the N-terminal section; belongs to the HFCD (homo-oligomeric flavin containing Cys decarboxylase) superfamily.</text>
</comment>
<evidence type="ECO:0000313" key="7">
    <source>
        <dbReference type="EMBL" id="UNV85447.1"/>
    </source>
</evidence>
<dbReference type="Pfam" id="PF02441">
    <property type="entry name" value="Flavoprotein"/>
    <property type="match status" value="1"/>
</dbReference>
<feature type="binding site" evidence="3">
    <location>
        <position position="322"/>
    </location>
    <ligand>
        <name>CTP</name>
        <dbReference type="ChEBI" id="CHEBI:37563"/>
    </ligand>
</feature>
<name>A0ABY3Y8Z4_9NEIS</name>
<keyword evidence="8" id="KW-1185">Reference proteome</keyword>
<feature type="binding site" evidence="3">
    <location>
        <position position="336"/>
    </location>
    <ligand>
        <name>CTP</name>
        <dbReference type="ChEBI" id="CHEBI:37563"/>
    </ligand>
</feature>
<keyword evidence="3" id="KW-0511">Multifunctional enzyme</keyword>
<dbReference type="SUPFAM" id="SSF52507">
    <property type="entry name" value="Homo-oligomeric flavin-containing Cys decarboxylases, HFCD"/>
    <property type="match status" value="1"/>
</dbReference>
<proteinExistence type="inferred from homology"/>
<comment type="pathway">
    <text evidence="3 4">Cofactor biosynthesis; coenzyme A biosynthesis; CoA from (R)-pantothenate: step 2/5.</text>
</comment>
<keyword evidence="3 4" id="KW-0288">FMN</keyword>